<dbReference type="AlphaFoldDB" id="A0A0A1UML0"/>
<keyword evidence="1" id="KW-1133">Transmembrane helix</keyword>
<gene>
    <name evidence="2" type="ORF">X797_011228</name>
</gene>
<keyword evidence="1" id="KW-0812">Transmembrane</keyword>
<keyword evidence="1" id="KW-0472">Membrane</keyword>
<protein>
    <submittedName>
        <fullName evidence="2">Uncharacterized protein</fullName>
    </submittedName>
</protein>
<reference evidence="2 3" key="1">
    <citation type="submission" date="2014-02" db="EMBL/GenBank/DDBJ databases">
        <title>The genome sequence of the entomopathogenic fungus Metarhizium robertsii ARSEF 2575.</title>
        <authorList>
            <person name="Giuliano Garisto Donzelli B."/>
            <person name="Roe B.A."/>
            <person name="Macmil S.L."/>
            <person name="Krasnoff S.B."/>
            <person name="Gibson D.M."/>
        </authorList>
    </citation>
    <scope>NUCLEOTIDE SEQUENCE [LARGE SCALE GENOMIC DNA]</scope>
    <source>
        <strain evidence="2 3">ARSEF 2575</strain>
    </source>
</reference>
<evidence type="ECO:0000256" key="1">
    <source>
        <dbReference type="SAM" id="Phobius"/>
    </source>
</evidence>
<evidence type="ECO:0000313" key="2">
    <source>
        <dbReference type="EMBL" id="EXU95713.1"/>
    </source>
</evidence>
<organism evidence="2 3">
    <name type="scientific">Metarhizium robertsii</name>
    <dbReference type="NCBI Taxonomy" id="568076"/>
    <lineage>
        <taxon>Eukaryota</taxon>
        <taxon>Fungi</taxon>
        <taxon>Dikarya</taxon>
        <taxon>Ascomycota</taxon>
        <taxon>Pezizomycotina</taxon>
        <taxon>Sordariomycetes</taxon>
        <taxon>Hypocreomycetidae</taxon>
        <taxon>Hypocreales</taxon>
        <taxon>Clavicipitaceae</taxon>
        <taxon>Metarhizium</taxon>
    </lineage>
</organism>
<feature type="transmembrane region" description="Helical" evidence="1">
    <location>
        <begin position="147"/>
        <end position="166"/>
    </location>
</feature>
<name>A0A0A1UML0_9HYPO</name>
<accession>A0A0A1UML0</accession>
<feature type="transmembrane region" description="Helical" evidence="1">
    <location>
        <begin position="187"/>
        <end position="206"/>
    </location>
</feature>
<feature type="transmembrane region" description="Helical" evidence="1">
    <location>
        <begin position="76"/>
        <end position="98"/>
    </location>
</feature>
<dbReference type="EMBL" id="JELW01000068">
    <property type="protein sequence ID" value="EXU95713.1"/>
    <property type="molecule type" value="Genomic_DNA"/>
</dbReference>
<comment type="caution">
    <text evidence="2">The sequence shown here is derived from an EMBL/GenBank/DDBJ whole genome shotgun (WGS) entry which is preliminary data.</text>
</comment>
<dbReference type="HOGENOM" id="CLU_1185262_0_0_1"/>
<sequence>MYMFSVRYTYSASKSFLPNSCITSSYKLFSGRIAGQQRHLRDKRLQVCTEPAMGADGGSLLEKGLQVTLQRYHPPLMILSLALSMATTMLLSITASVYSTVATQPDSLRSVWAQHYSHPAAYLYSFLCWLRHMSPSNSANYAQTASLNAQLVINNMLHIVFVLLYLQAHFKAADIITHCAFTNMCILYLRLYGPLAWAFISFYWTGPCVCIPSKQSIRDKESTRIPRCNTSAMG</sequence>
<evidence type="ECO:0000313" key="3">
    <source>
        <dbReference type="Proteomes" id="UP000030151"/>
    </source>
</evidence>
<proteinExistence type="predicted"/>
<dbReference type="Proteomes" id="UP000030151">
    <property type="component" value="Unassembled WGS sequence"/>
</dbReference>